<dbReference type="RefSeq" id="WP_018498165.1">
    <property type="nucleotide sequence ID" value="NZ_AP019829.2"/>
</dbReference>
<protein>
    <recommendedName>
        <fullName evidence="4">Nucleotide exchange factor GrpE</fullName>
    </recommendedName>
</protein>
<gene>
    <name evidence="2" type="ORF">JCM16777_0851</name>
</gene>
<evidence type="ECO:0008006" key="4">
    <source>
        <dbReference type="Google" id="ProtNLM"/>
    </source>
</evidence>
<keyword evidence="1" id="KW-0175">Coiled coil</keyword>
<reference evidence="2 3" key="1">
    <citation type="submission" date="2019-07" db="EMBL/GenBank/DDBJ databases">
        <title>Complete Genome Sequence of Leptotrichia wadei Strain JCM16777.</title>
        <authorList>
            <person name="Watanabe S."/>
            <person name="Cui L."/>
        </authorList>
    </citation>
    <scope>NUCLEOTIDE SEQUENCE [LARGE SCALE GENOMIC DNA]</scope>
    <source>
        <strain evidence="2 3">JCM16777</strain>
    </source>
</reference>
<feature type="coiled-coil region" evidence="1">
    <location>
        <begin position="189"/>
        <end position="272"/>
    </location>
</feature>
<dbReference type="KEGG" id="lwd:JCM16777_0851"/>
<proteinExistence type="predicted"/>
<accession>A0A7U6LA19</accession>
<name>A0A7U6LA19_9FUSO</name>
<dbReference type="Proteomes" id="UP000321943">
    <property type="component" value="Chromosome"/>
</dbReference>
<organism evidence="2 3">
    <name type="scientific">Leptotrichia wadei</name>
    <dbReference type="NCBI Taxonomy" id="157687"/>
    <lineage>
        <taxon>Bacteria</taxon>
        <taxon>Fusobacteriati</taxon>
        <taxon>Fusobacteriota</taxon>
        <taxon>Fusobacteriia</taxon>
        <taxon>Fusobacteriales</taxon>
        <taxon>Leptotrichiaceae</taxon>
        <taxon>Leptotrichia</taxon>
    </lineage>
</organism>
<dbReference type="AlphaFoldDB" id="A0A7U6LA19"/>
<feature type="coiled-coil region" evidence="1">
    <location>
        <begin position="72"/>
        <end position="163"/>
    </location>
</feature>
<evidence type="ECO:0000313" key="2">
    <source>
        <dbReference type="EMBL" id="BBM42602.1"/>
    </source>
</evidence>
<evidence type="ECO:0000256" key="1">
    <source>
        <dbReference type="SAM" id="Coils"/>
    </source>
</evidence>
<sequence length="408" mass="48103">MNDGQTGKILNDSIEKIKGILSIIAKISTRVDGLEKRISEIEKLNNIYSPKETISDEDKKEVKEQNDLEFGNENQGIELKKENKKLEEENLDLKERLENFKNEKIKEIEEKDQRISELTEKNIELEEKNKKLEEEKNEKIDEIKKISKDLNQEKDNFDNLKIEFSNFKKGAEAEFLKLNGEIKSRDVKINDLNFKINNLLREKTNLEKNVDDLRREILSKNQAITRLENQVSSLTKDVRNRDYKISDLENDNNELKNDKNNLISRLADFKDLEELEALYSEYLKIPENDREKYDAILKPHLGKDMFLYLVTTKFSNYKDFLKNDFIENADFYAVLVKIYDYVINVMNKEYDEEVYEFVNPEIGERYNPISQIPSSNSVSNGDVARVIVKGYQRRRDKKLLYQSIVLLK</sequence>
<dbReference type="GeneID" id="84804189"/>
<dbReference type="EMBL" id="AP019829">
    <property type="protein sequence ID" value="BBM42602.1"/>
    <property type="molecule type" value="Genomic_DNA"/>
</dbReference>
<evidence type="ECO:0000313" key="3">
    <source>
        <dbReference type="Proteomes" id="UP000321943"/>
    </source>
</evidence>
<dbReference type="Gene3D" id="1.10.287.1490">
    <property type="match status" value="1"/>
</dbReference>